<dbReference type="Proteomes" id="UP001147747">
    <property type="component" value="Unassembled WGS sequence"/>
</dbReference>
<evidence type="ECO:0000313" key="2">
    <source>
        <dbReference type="EMBL" id="KAJ5387302.1"/>
    </source>
</evidence>
<reference evidence="2" key="2">
    <citation type="journal article" date="2023" name="IMA Fungus">
        <title>Comparative genomic study of the Penicillium genus elucidates a diverse pangenome and 15 lateral gene transfer events.</title>
        <authorList>
            <person name="Petersen C."/>
            <person name="Sorensen T."/>
            <person name="Nielsen M.R."/>
            <person name="Sondergaard T.E."/>
            <person name="Sorensen J.L."/>
            <person name="Fitzpatrick D.A."/>
            <person name="Frisvad J.C."/>
            <person name="Nielsen K.L."/>
        </authorList>
    </citation>
    <scope>NUCLEOTIDE SEQUENCE</scope>
    <source>
        <strain evidence="2">IBT 29677</strain>
    </source>
</reference>
<evidence type="ECO:0000256" key="1">
    <source>
        <dbReference type="SAM" id="MobiDB-lite"/>
    </source>
</evidence>
<keyword evidence="3" id="KW-1185">Reference proteome</keyword>
<proteinExistence type="predicted"/>
<comment type="caution">
    <text evidence="2">The sequence shown here is derived from an EMBL/GenBank/DDBJ whole genome shotgun (WGS) entry which is preliminary data.</text>
</comment>
<reference evidence="2" key="1">
    <citation type="submission" date="2022-12" db="EMBL/GenBank/DDBJ databases">
        <authorList>
            <person name="Petersen C."/>
        </authorList>
    </citation>
    <scope>NUCLEOTIDE SEQUENCE</scope>
    <source>
        <strain evidence="2">IBT 29677</strain>
    </source>
</reference>
<dbReference type="OrthoDB" id="10254730at2759"/>
<dbReference type="AlphaFoldDB" id="A0A9W9VQ84"/>
<organism evidence="2 3">
    <name type="scientific">Penicillium cosmopolitanum</name>
    <dbReference type="NCBI Taxonomy" id="1131564"/>
    <lineage>
        <taxon>Eukaryota</taxon>
        <taxon>Fungi</taxon>
        <taxon>Dikarya</taxon>
        <taxon>Ascomycota</taxon>
        <taxon>Pezizomycotina</taxon>
        <taxon>Eurotiomycetes</taxon>
        <taxon>Eurotiomycetidae</taxon>
        <taxon>Eurotiales</taxon>
        <taxon>Aspergillaceae</taxon>
        <taxon>Penicillium</taxon>
    </lineage>
</organism>
<sequence>MDPTSTPRHTDRFKMGNTDPIPSSSPAFGTPARPFRLNKSNAPPTKTSILPILLPPSTLRPVAFRTFTRKHNLTISSSALQTLAAFVGKNCGSGWREEGLAEKVLDEVAKYGKGPEEESLSKKGKVPLSKLSCKLSKEV</sequence>
<accession>A0A9W9VQ84</accession>
<protein>
    <submittedName>
        <fullName evidence="2">Uncharacterized protein</fullName>
    </submittedName>
</protein>
<name>A0A9W9VQ84_9EURO</name>
<gene>
    <name evidence="2" type="ORF">N7509_009843</name>
</gene>
<feature type="region of interest" description="Disordered" evidence="1">
    <location>
        <begin position="1"/>
        <end position="49"/>
    </location>
</feature>
<dbReference type="GeneID" id="81373460"/>
<evidence type="ECO:0000313" key="3">
    <source>
        <dbReference type="Proteomes" id="UP001147747"/>
    </source>
</evidence>
<dbReference type="RefSeq" id="XP_056485100.1">
    <property type="nucleotide sequence ID" value="XM_056634480.1"/>
</dbReference>
<dbReference type="EMBL" id="JAPZBU010000009">
    <property type="protein sequence ID" value="KAJ5387302.1"/>
    <property type="molecule type" value="Genomic_DNA"/>
</dbReference>